<dbReference type="Pfam" id="PF12844">
    <property type="entry name" value="HTH_19"/>
    <property type="match status" value="1"/>
</dbReference>
<sequence>MDIDYEAIGKRIQFWRKRRSLTQEQLVLFIEREPAYLSRIEHGNQKPRLDALLRVCQALNIDINNLLTDSPKMQFADHLREMEFLMDGCSGYELSVILQSATA</sequence>
<dbReference type="Proteomes" id="UP001379600">
    <property type="component" value="Unassembled WGS sequence"/>
</dbReference>
<dbReference type="Gene3D" id="1.10.260.40">
    <property type="entry name" value="lambda repressor-like DNA-binding domains"/>
    <property type="match status" value="1"/>
</dbReference>
<dbReference type="EMBL" id="JBBFKC010000005">
    <property type="protein sequence ID" value="MEJ3690888.1"/>
    <property type="molecule type" value="Genomic_DNA"/>
</dbReference>
<feature type="domain" description="HTH cro/C1-type" evidence="2">
    <location>
        <begin position="12"/>
        <end position="66"/>
    </location>
</feature>
<evidence type="ECO:0000259" key="2">
    <source>
        <dbReference type="PROSITE" id="PS50943"/>
    </source>
</evidence>
<dbReference type="PANTHER" id="PTHR46797">
    <property type="entry name" value="HTH-TYPE TRANSCRIPTIONAL REGULATOR"/>
    <property type="match status" value="1"/>
</dbReference>
<accession>A0AB35Y041</accession>
<protein>
    <submittedName>
        <fullName evidence="3">Helix-turn-helix transcriptional regulator</fullName>
    </submittedName>
</protein>
<evidence type="ECO:0000313" key="3">
    <source>
        <dbReference type="EMBL" id="MEJ3690888.1"/>
    </source>
</evidence>
<dbReference type="PANTHER" id="PTHR46797:SF1">
    <property type="entry name" value="METHYLPHOSPHONATE SYNTHASE"/>
    <property type="match status" value="1"/>
</dbReference>
<name>A0AB35Y041_9FIRM</name>
<reference evidence="3 4" key="1">
    <citation type="submission" date="2024-03" db="EMBL/GenBank/DDBJ databases">
        <authorList>
            <person name="Plomp N."/>
            <person name="Harmsen H.J."/>
        </authorList>
    </citation>
    <scope>NUCLEOTIDE SEQUENCE [LARGE SCALE GENOMIC DNA]</scope>
    <source>
        <strain evidence="3 4">HTF-76H</strain>
    </source>
</reference>
<organism evidence="3 4">
    <name type="scientific">Faecalibacterium taiwanense</name>
    <dbReference type="NCBI Taxonomy" id="3030638"/>
    <lineage>
        <taxon>Bacteria</taxon>
        <taxon>Bacillati</taxon>
        <taxon>Bacillota</taxon>
        <taxon>Clostridia</taxon>
        <taxon>Eubacteriales</taxon>
        <taxon>Oscillospiraceae</taxon>
        <taxon>Faecalibacterium</taxon>
    </lineage>
</organism>
<dbReference type="GO" id="GO:0003700">
    <property type="term" value="F:DNA-binding transcription factor activity"/>
    <property type="evidence" value="ECO:0007669"/>
    <property type="project" value="TreeGrafter"/>
</dbReference>
<dbReference type="SMART" id="SM00530">
    <property type="entry name" value="HTH_XRE"/>
    <property type="match status" value="1"/>
</dbReference>
<dbReference type="InterPro" id="IPR050807">
    <property type="entry name" value="TransReg_Diox_bact_type"/>
</dbReference>
<evidence type="ECO:0000313" key="4">
    <source>
        <dbReference type="Proteomes" id="UP001379600"/>
    </source>
</evidence>
<dbReference type="CDD" id="cd00093">
    <property type="entry name" value="HTH_XRE"/>
    <property type="match status" value="1"/>
</dbReference>
<dbReference type="RefSeq" id="WP_337679148.1">
    <property type="nucleotide sequence ID" value="NZ_JBBFKB010000012.1"/>
</dbReference>
<dbReference type="GO" id="GO:0005829">
    <property type="term" value="C:cytosol"/>
    <property type="evidence" value="ECO:0007669"/>
    <property type="project" value="TreeGrafter"/>
</dbReference>
<dbReference type="SUPFAM" id="SSF47413">
    <property type="entry name" value="lambda repressor-like DNA-binding domains"/>
    <property type="match status" value="1"/>
</dbReference>
<dbReference type="AlphaFoldDB" id="A0AB35Y041"/>
<proteinExistence type="predicted"/>
<dbReference type="InterPro" id="IPR010982">
    <property type="entry name" value="Lambda_DNA-bd_dom_sf"/>
</dbReference>
<gene>
    <name evidence="3" type="ORF">WF787_06560</name>
</gene>
<keyword evidence="4" id="KW-1185">Reference proteome</keyword>
<dbReference type="InterPro" id="IPR001387">
    <property type="entry name" value="Cro/C1-type_HTH"/>
</dbReference>
<keyword evidence="1" id="KW-0238">DNA-binding</keyword>
<dbReference type="PROSITE" id="PS50943">
    <property type="entry name" value="HTH_CROC1"/>
    <property type="match status" value="1"/>
</dbReference>
<dbReference type="GO" id="GO:0003677">
    <property type="term" value="F:DNA binding"/>
    <property type="evidence" value="ECO:0007669"/>
    <property type="project" value="UniProtKB-KW"/>
</dbReference>
<comment type="caution">
    <text evidence="3">The sequence shown here is derived from an EMBL/GenBank/DDBJ whole genome shotgun (WGS) entry which is preliminary data.</text>
</comment>
<evidence type="ECO:0000256" key="1">
    <source>
        <dbReference type="ARBA" id="ARBA00023125"/>
    </source>
</evidence>